<evidence type="ECO:0000256" key="2">
    <source>
        <dbReference type="SAM" id="SignalP"/>
    </source>
</evidence>
<keyword evidence="1 2" id="KW-0732">Signal</keyword>
<dbReference type="InterPro" id="IPR001480">
    <property type="entry name" value="Bulb-type_lectin_dom"/>
</dbReference>
<dbReference type="Gene3D" id="2.40.128.340">
    <property type="match status" value="3"/>
</dbReference>
<name>A0ABT6HFA5_9ACTN</name>
<dbReference type="InterPro" id="IPR009003">
    <property type="entry name" value="Peptidase_S1_PA"/>
</dbReference>
<dbReference type="InterPro" id="IPR001254">
    <property type="entry name" value="Trypsin_dom"/>
</dbReference>
<reference evidence="5 6" key="1">
    <citation type="submission" date="2023-04" db="EMBL/GenBank/DDBJ databases">
        <title>Streptomyces chengmaiensis sp. nov. isolated from the stem of mangrove plant in Hainan.</title>
        <authorList>
            <person name="Huang X."/>
            <person name="Zhou S."/>
            <person name="Chu X."/>
            <person name="Xie Y."/>
            <person name="Lin Y."/>
        </authorList>
    </citation>
    <scope>NUCLEOTIDE SEQUENCE [LARGE SCALE GENOMIC DNA]</scope>
    <source>
        <strain evidence="5 6">HNM0663</strain>
    </source>
</reference>
<dbReference type="InterPro" id="IPR028994">
    <property type="entry name" value="Integrin_alpha_N"/>
</dbReference>
<dbReference type="Gene3D" id="2.40.10.10">
    <property type="entry name" value="Trypsin-like serine proteases"/>
    <property type="match status" value="1"/>
</dbReference>
<dbReference type="PANTHER" id="PTHR13412:SF0">
    <property type="entry name" value="T-CELL IMMUNOMODULATORY PROTEIN"/>
    <property type="match status" value="1"/>
</dbReference>
<feature type="chain" id="PRO_5045330843" evidence="2">
    <location>
        <begin position="31"/>
        <end position="711"/>
    </location>
</feature>
<dbReference type="Proteomes" id="UP001223144">
    <property type="component" value="Unassembled WGS sequence"/>
</dbReference>
<dbReference type="InterPro" id="IPR001314">
    <property type="entry name" value="Peptidase_S1A"/>
</dbReference>
<feature type="domain" description="Peptidase S1" evidence="3">
    <location>
        <begin position="23"/>
        <end position="226"/>
    </location>
</feature>
<comment type="caution">
    <text evidence="5">The sequence shown here is derived from an EMBL/GenBank/DDBJ whole genome shotgun (WGS) entry which is preliminary data.</text>
</comment>
<feature type="signal peptide" evidence="2">
    <location>
        <begin position="1"/>
        <end position="30"/>
    </location>
</feature>
<dbReference type="Gene3D" id="2.90.10.10">
    <property type="entry name" value="Bulb-type lectin domain"/>
    <property type="match status" value="2"/>
</dbReference>
<feature type="domain" description="Bulb-type lectin" evidence="4">
    <location>
        <begin position="249"/>
        <end position="356"/>
    </location>
</feature>
<dbReference type="PRINTS" id="PR00722">
    <property type="entry name" value="CHYMOTRYPSIN"/>
</dbReference>
<protein>
    <submittedName>
        <fullName evidence="5">FG-GAP-like repeat-containing protein</fullName>
    </submittedName>
</protein>
<dbReference type="PANTHER" id="PTHR13412">
    <property type="entry name" value="T-CELL IMMUNOMODULATORY PROTEIN HOMOLOG"/>
    <property type="match status" value="1"/>
</dbReference>
<accession>A0ABT6HFA5</accession>
<keyword evidence="6" id="KW-1185">Reference proteome</keyword>
<evidence type="ECO:0000256" key="1">
    <source>
        <dbReference type="ARBA" id="ARBA00022729"/>
    </source>
</evidence>
<dbReference type="InterPro" id="IPR013517">
    <property type="entry name" value="FG-GAP"/>
</dbReference>
<dbReference type="PROSITE" id="PS50240">
    <property type="entry name" value="TRYPSIN_DOM"/>
    <property type="match status" value="1"/>
</dbReference>
<dbReference type="SUPFAM" id="SSF69318">
    <property type="entry name" value="Integrin alpha N-terminal domain"/>
    <property type="match status" value="1"/>
</dbReference>
<dbReference type="SMART" id="SM00108">
    <property type="entry name" value="B_lectin"/>
    <property type="match status" value="1"/>
</dbReference>
<dbReference type="Pfam" id="PF13517">
    <property type="entry name" value="FG-GAP_3"/>
    <property type="match status" value="2"/>
</dbReference>
<dbReference type="PROSITE" id="PS50927">
    <property type="entry name" value="BULB_LECTIN"/>
    <property type="match status" value="1"/>
</dbReference>
<proteinExistence type="predicted"/>
<dbReference type="SUPFAM" id="SSF50494">
    <property type="entry name" value="Trypsin-like serine proteases"/>
    <property type="match status" value="1"/>
</dbReference>
<dbReference type="SUPFAM" id="SSF51110">
    <property type="entry name" value="alpha-D-mannose-specific plant lectins"/>
    <property type="match status" value="1"/>
</dbReference>
<sequence length="711" mass="73743">MRIRPRPARTAALAAAAVTAGMLAGGPAQAVVGTPATDSAYAFTARLEIGEGDAQRACSGALVEPGWILTSASCFAENPLRSTEITPGKPALKTIATVGLTASSGDGGHVSEIVDLVPRAGRDLVLARLAEPAAGIAPVAVAATSAGAGDTLTAAGFGRTRTEWAPDRLHTASFAVDAVEQGTLGISGKTAADAICKGDTGGPVLRQANGRTELVGVSSRSWQGGCFGTPESETRTGAVAARADGIALGSRLTAGQRLLPGDSLSSTAARLTMRADGNLVVTSRAGKTLWSAGTAGNAGATALFGEDGNLVVRDAAGADTLWESGTGAAGGSVVLRDRGDLVVLNGQGVSQWSSGTAVRHDHNGDGRSDLGAWYDFSAGSDATYTFFGNEDGAISAPKKSFTAAVGAWEAKYMKFVTGDFNGDGRGDMAAAYGYSDTSVKVWVALAKPDGGFGTPYTAWSAPAGSFHISYMTPQAGDFNGDGVDDLAVWYAYADGTSKLWTFTADGKGKFNAPVGSWSAPKGTWLRSRAKFTTGDFNGDGRDDLAVFYGQGDNSVKTYVFTGRPDGGFADPAVWWHSPSLDWNRTTPHAGDFNGDGRDDALVWYDYPDGSDRTSTMLSEKSGGRDRFGSARITLASKPGNLDAGRMQQVVGDYDGDGRDDLAILNHQSDGAVKMWTWTARPNAMFNGAIAGWTAPAKSWVYASTELFRPYN</sequence>
<dbReference type="InterPro" id="IPR024881">
    <property type="entry name" value="Tip"/>
</dbReference>
<evidence type="ECO:0000313" key="5">
    <source>
        <dbReference type="EMBL" id="MDH2387245.1"/>
    </source>
</evidence>
<gene>
    <name evidence="5" type="ORF">QCN29_00275</name>
</gene>
<dbReference type="Pfam" id="PF00089">
    <property type="entry name" value="Trypsin"/>
    <property type="match status" value="1"/>
</dbReference>
<dbReference type="RefSeq" id="WP_279925382.1">
    <property type="nucleotide sequence ID" value="NZ_JARWBG010000001.1"/>
</dbReference>
<dbReference type="InterPro" id="IPR036426">
    <property type="entry name" value="Bulb-type_lectin_dom_sf"/>
</dbReference>
<dbReference type="SMART" id="SM00020">
    <property type="entry name" value="Tryp_SPc"/>
    <property type="match status" value="1"/>
</dbReference>
<organism evidence="5 6">
    <name type="scientific">Streptomyces chengmaiensis</name>
    <dbReference type="NCBI Taxonomy" id="3040919"/>
    <lineage>
        <taxon>Bacteria</taxon>
        <taxon>Bacillati</taxon>
        <taxon>Actinomycetota</taxon>
        <taxon>Actinomycetes</taxon>
        <taxon>Kitasatosporales</taxon>
        <taxon>Streptomycetaceae</taxon>
        <taxon>Streptomyces</taxon>
    </lineage>
</organism>
<evidence type="ECO:0000313" key="6">
    <source>
        <dbReference type="Proteomes" id="UP001223144"/>
    </source>
</evidence>
<evidence type="ECO:0000259" key="4">
    <source>
        <dbReference type="PROSITE" id="PS50927"/>
    </source>
</evidence>
<dbReference type="EMBL" id="JARWBG010000001">
    <property type="protein sequence ID" value="MDH2387245.1"/>
    <property type="molecule type" value="Genomic_DNA"/>
</dbReference>
<evidence type="ECO:0000259" key="3">
    <source>
        <dbReference type="PROSITE" id="PS50240"/>
    </source>
</evidence>
<dbReference type="InterPro" id="IPR043504">
    <property type="entry name" value="Peptidase_S1_PA_chymotrypsin"/>
</dbReference>